<keyword evidence="4" id="KW-0479">Metal-binding</keyword>
<dbReference type="SMART" id="SM00668">
    <property type="entry name" value="CTLH"/>
    <property type="match status" value="1"/>
</dbReference>
<dbReference type="InterPro" id="IPR006595">
    <property type="entry name" value="CTLH_C"/>
</dbReference>
<dbReference type="InterPro" id="IPR013144">
    <property type="entry name" value="CRA_dom"/>
</dbReference>
<dbReference type="InterPro" id="IPR024964">
    <property type="entry name" value="CTLH/CRA"/>
</dbReference>
<dbReference type="EMBL" id="MCGO01000068">
    <property type="protein sequence ID" value="ORY33215.1"/>
    <property type="molecule type" value="Genomic_DNA"/>
</dbReference>
<dbReference type="PROSITE" id="PS51867">
    <property type="entry name" value="ZF_RING_GID"/>
    <property type="match status" value="1"/>
</dbReference>
<gene>
    <name evidence="10" type="ORF">BCR33DRAFT_856286</name>
</gene>
<sequence>MSTSEAKKLEALVALEQALVKVPLEQFKRAFKTSQKHVEKEWAALATSAQEHIAKIDLKNGNKTEALKVIDSLTTRFTQLKKKLQESKEEELLYTNRIRIRLQHLDDLLNVPSQESPAFTRWSKTQLDRILVDYMLREGCFDSAKELAGEAGIEQLVDIELFAQSKMIEDALKRRSCVECLAWCKENNSALKKIKSNLEFNLRMQEYIELVRAQKLNEAILYLKKHLTPCADVHLKEVQMAAALLAFDPQTLCGRYKSLFDATRWNLLTAQFRATNCTLNTLTTQSLLHTSLQAGLAALKTPQCYDPETRNVNCPVCNASVYGVLAEGVPFSHHVNSCLVCRITGEIMDEGNFPMVLPNGYVYSQKALEEMALKHDGVVTCPRTGQQFMASQMRKAFAI</sequence>
<dbReference type="PANTHER" id="PTHR12170">
    <property type="entry name" value="MACROPHAGE ERYTHROBLAST ATTACHER-RELATED"/>
    <property type="match status" value="1"/>
</dbReference>
<keyword evidence="5 7" id="KW-0863">Zinc-finger</keyword>
<evidence type="ECO:0000313" key="11">
    <source>
        <dbReference type="Proteomes" id="UP000193642"/>
    </source>
</evidence>
<evidence type="ECO:0000256" key="3">
    <source>
        <dbReference type="ARBA" id="ARBA00022490"/>
    </source>
</evidence>
<dbReference type="STRING" id="329046.A0A1Y2BGK5"/>
<comment type="subcellular location">
    <subcellularLocation>
        <location evidence="1">Cytoplasm</location>
    </subcellularLocation>
</comment>
<feature type="domain" description="CTLH" evidence="8">
    <location>
        <begin position="162"/>
        <end position="218"/>
    </location>
</feature>
<evidence type="ECO:0000256" key="2">
    <source>
        <dbReference type="ARBA" id="ARBA00010615"/>
    </source>
</evidence>
<dbReference type="Proteomes" id="UP000193642">
    <property type="component" value="Unassembled WGS sequence"/>
</dbReference>
<keyword evidence="6" id="KW-0862">Zinc</keyword>
<evidence type="ECO:0000256" key="1">
    <source>
        <dbReference type="ARBA" id="ARBA00004496"/>
    </source>
</evidence>
<accession>A0A1Y2BGK5</accession>
<name>A0A1Y2BGK5_9FUNG</name>
<dbReference type="Pfam" id="PF10607">
    <property type="entry name" value="CTLH"/>
    <property type="match status" value="1"/>
</dbReference>
<comment type="similarity">
    <text evidence="2">Belongs to the FYV10 family.</text>
</comment>
<evidence type="ECO:0000256" key="4">
    <source>
        <dbReference type="ARBA" id="ARBA00022723"/>
    </source>
</evidence>
<dbReference type="SMART" id="SM00757">
    <property type="entry name" value="CRA"/>
    <property type="match status" value="1"/>
</dbReference>
<evidence type="ECO:0000256" key="6">
    <source>
        <dbReference type="ARBA" id="ARBA00022833"/>
    </source>
</evidence>
<dbReference type="GO" id="GO:0043161">
    <property type="term" value="P:proteasome-mediated ubiquitin-dependent protein catabolic process"/>
    <property type="evidence" value="ECO:0007669"/>
    <property type="project" value="InterPro"/>
</dbReference>
<dbReference type="SUPFAM" id="SSF57850">
    <property type="entry name" value="RING/U-box"/>
    <property type="match status" value="1"/>
</dbReference>
<dbReference type="PROSITE" id="PS50897">
    <property type="entry name" value="CTLH"/>
    <property type="match status" value="1"/>
</dbReference>
<evidence type="ECO:0000313" key="10">
    <source>
        <dbReference type="EMBL" id="ORY33215.1"/>
    </source>
</evidence>
<organism evidence="10 11">
    <name type="scientific">Rhizoclosmatium globosum</name>
    <dbReference type="NCBI Taxonomy" id="329046"/>
    <lineage>
        <taxon>Eukaryota</taxon>
        <taxon>Fungi</taxon>
        <taxon>Fungi incertae sedis</taxon>
        <taxon>Chytridiomycota</taxon>
        <taxon>Chytridiomycota incertae sedis</taxon>
        <taxon>Chytridiomycetes</taxon>
        <taxon>Chytridiales</taxon>
        <taxon>Chytriomycetaceae</taxon>
        <taxon>Rhizoclosmatium</taxon>
    </lineage>
</organism>
<comment type="caution">
    <text evidence="10">The sequence shown here is derived from an EMBL/GenBank/DDBJ whole genome shotgun (WGS) entry which is preliminary data.</text>
</comment>
<keyword evidence="11" id="KW-1185">Reference proteome</keyword>
<dbReference type="GO" id="GO:0061630">
    <property type="term" value="F:ubiquitin protein ligase activity"/>
    <property type="evidence" value="ECO:0007669"/>
    <property type="project" value="InterPro"/>
</dbReference>
<dbReference type="PROSITE" id="PS50896">
    <property type="entry name" value="LISH"/>
    <property type="match status" value="1"/>
</dbReference>
<evidence type="ECO:0000256" key="7">
    <source>
        <dbReference type="PROSITE-ProRule" id="PRU01215"/>
    </source>
</evidence>
<dbReference type="InterPro" id="IPR013083">
    <property type="entry name" value="Znf_RING/FYVE/PHD"/>
</dbReference>
<evidence type="ECO:0000259" key="8">
    <source>
        <dbReference type="PROSITE" id="PS50897"/>
    </source>
</evidence>
<feature type="domain" description="RING-Gid-type" evidence="9">
    <location>
        <begin position="314"/>
        <end position="384"/>
    </location>
</feature>
<dbReference type="AlphaFoldDB" id="A0A1Y2BGK5"/>
<feature type="zinc finger region" description="RING-Gid-type" evidence="7">
    <location>
        <begin position="314"/>
        <end position="384"/>
    </location>
</feature>
<dbReference type="OrthoDB" id="1933455at2759"/>
<dbReference type="PANTHER" id="PTHR12170:SF2">
    <property type="entry name" value="E3 UBIQUITIN-PROTEIN TRANSFERASE MAEA"/>
    <property type="match status" value="1"/>
</dbReference>
<dbReference type="GO" id="GO:0005737">
    <property type="term" value="C:cytoplasm"/>
    <property type="evidence" value="ECO:0007669"/>
    <property type="project" value="UniProtKB-SubCell"/>
</dbReference>
<keyword evidence="3" id="KW-0963">Cytoplasm</keyword>
<dbReference type="Gene3D" id="3.30.40.10">
    <property type="entry name" value="Zinc/RING finger domain, C3HC4 (zinc finger)"/>
    <property type="match status" value="1"/>
</dbReference>
<evidence type="ECO:0008006" key="12">
    <source>
        <dbReference type="Google" id="ProtNLM"/>
    </source>
</evidence>
<evidence type="ECO:0000256" key="5">
    <source>
        <dbReference type="ARBA" id="ARBA00022771"/>
    </source>
</evidence>
<evidence type="ECO:0000259" key="9">
    <source>
        <dbReference type="PROSITE" id="PS51867"/>
    </source>
</evidence>
<dbReference type="CDD" id="cd16659">
    <property type="entry name" value="RING-Ubox_Emp"/>
    <property type="match status" value="1"/>
</dbReference>
<dbReference type="GO" id="GO:0008270">
    <property type="term" value="F:zinc ion binding"/>
    <property type="evidence" value="ECO:0007669"/>
    <property type="project" value="UniProtKB-KW"/>
</dbReference>
<dbReference type="InterPro" id="IPR006594">
    <property type="entry name" value="LisH"/>
</dbReference>
<dbReference type="GO" id="GO:0005634">
    <property type="term" value="C:nucleus"/>
    <property type="evidence" value="ECO:0007669"/>
    <property type="project" value="TreeGrafter"/>
</dbReference>
<proteinExistence type="inferred from homology"/>
<dbReference type="InterPro" id="IPR044063">
    <property type="entry name" value="ZF_RING_GID"/>
</dbReference>
<reference evidence="10 11" key="1">
    <citation type="submission" date="2016-07" db="EMBL/GenBank/DDBJ databases">
        <title>Pervasive Adenine N6-methylation of Active Genes in Fungi.</title>
        <authorList>
            <consortium name="DOE Joint Genome Institute"/>
            <person name="Mondo S.J."/>
            <person name="Dannebaum R.O."/>
            <person name="Kuo R.C."/>
            <person name="Labutti K."/>
            <person name="Haridas S."/>
            <person name="Kuo A."/>
            <person name="Salamov A."/>
            <person name="Ahrendt S.R."/>
            <person name="Lipzen A."/>
            <person name="Sullivan W."/>
            <person name="Andreopoulos W.B."/>
            <person name="Clum A."/>
            <person name="Lindquist E."/>
            <person name="Daum C."/>
            <person name="Ramamoorthy G.K."/>
            <person name="Gryganskyi A."/>
            <person name="Culley D."/>
            <person name="Magnuson J.K."/>
            <person name="James T.Y."/>
            <person name="O'Malley M.A."/>
            <person name="Stajich J.E."/>
            <person name="Spatafora J.W."/>
            <person name="Visel A."/>
            <person name="Grigoriev I.V."/>
        </authorList>
    </citation>
    <scope>NUCLEOTIDE SEQUENCE [LARGE SCALE GENOMIC DNA]</scope>
    <source>
        <strain evidence="10 11">JEL800</strain>
    </source>
</reference>
<dbReference type="GO" id="GO:0034657">
    <property type="term" value="C:GID complex"/>
    <property type="evidence" value="ECO:0007669"/>
    <property type="project" value="TreeGrafter"/>
</dbReference>
<dbReference type="InterPro" id="IPR045098">
    <property type="entry name" value="Fyv10_fam"/>
</dbReference>
<protein>
    <recommendedName>
        <fullName evidence="12">CTLH domain-containing protein</fullName>
    </recommendedName>
</protein>